<comment type="caution">
    <text evidence="6">The sequence shown here is derived from an EMBL/GenBank/DDBJ whole genome shotgun (WGS) entry which is preliminary data.</text>
</comment>
<dbReference type="PANTHER" id="PTHR23131:SF0">
    <property type="entry name" value="ENDORIBONUCLEASE LACTB2"/>
    <property type="match status" value="1"/>
</dbReference>
<dbReference type="CDD" id="cd07722">
    <property type="entry name" value="LACTB2-like_MBL-fold"/>
    <property type="match status" value="1"/>
</dbReference>
<evidence type="ECO:0000259" key="5">
    <source>
        <dbReference type="SMART" id="SM00849"/>
    </source>
</evidence>
<dbReference type="InterPro" id="IPR050662">
    <property type="entry name" value="Sec-metab_biosynth-thioest"/>
</dbReference>
<evidence type="ECO:0000256" key="3">
    <source>
        <dbReference type="ARBA" id="ARBA00022801"/>
    </source>
</evidence>
<dbReference type="SMART" id="SM00849">
    <property type="entry name" value="Lactamase_B"/>
    <property type="match status" value="1"/>
</dbReference>
<dbReference type="AlphaFoldDB" id="A0AAD7UG95"/>
<keyword evidence="7" id="KW-1185">Reference proteome</keyword>
<evidence type="ECO:0000313" key="7">
    <source>
        <dbReference type="Proteomes" id="UP001230188"/>
    </source>
</evidence>
<proteinExistence type="inferred from homology"/>
<comment type="similarity">
    <text evidence="1">Belongs to the metallo-beta-lactamase superfamily. Glyoxalase II family.</text>
</comment>
<dbReference type="GO" id="GO:0046872">
    <property type="term" value="F:metal ion binding"/>
    <property type="evidence" value="ECO:0007669"/>
    <property type="project" value="UniProtKB-KW"/>
</dbReference>
<dbReference type="EMBL" id="JAQMWT010000316">
    <property type="protein sequence ID" value="KAJ8605329.1"/>
    <property type="molecule type" value="Genomic_DNA"/>
</dbReference>
<protein>
    <recommendedName>
        <fullName evidence="5">Metallo-beta-lactamase domain-containing protein</fullName>
    </recommendedName>
</protein>
<keyword evidence="4" id="KW-0862">Zinc</keyword>
<reference evidence="6" key="1">
    <citation type="submission" date="2023-01" db="EMBL/GenBank/DDBJ databases">
        <title>Metagenome sequencing of chrysophaentin producing Chrysophaeum taylorii.</title>
        <authorList>
            <person name="Davison J."/>
            <person name="Bewley C."/>
        </authorList>
    </citation>
    <scope>NUCLEOTIDE SEQUENCE</scope>
    <source>
        <strain evidence="6">NIES-1699</strain>
    </source>
</reference>
<dbReference type="InterPro" id="IPR047921">
    <property type="entry name" value="LACTB2-like_MBL-fold"/>
</dbReference>
<evidence type="ECO:0000313" key="6">
    <source>
        <dbReference type="EMBL" id="KAJ8605329.1"/>
    </source>
</evidence>
<evidence type="ECO:0000256" key="2">
    <source>
        <dbReference type="ARBA" id="ARBA00022723"/>
    </source>
</evidence>
<keyword evidence="3" id="KW-0378">Hydrolase</keyword>
<accession>A0AAD7UG95</accession>
<gene>
    <name evidence="6" type="ORF">CTAYLR_002373</name>
</gene>
<dbReference type="GO" id="GO:0016787">
    <property type="term" value="F:hydrolase activity"/>
    <property type="evidence" value="ECO:0007669"/>
    <property type="project" value="UniProtKB-KW"/>
</dbReference>
<dbReference type="Gene3D" id="3.60.15.10">
    <property type="entry name" value="Ribonuclease Z/Hydroxyacylglutathione hydrolase-like"/>
    <property type="match status" value="1"/>
</dbReference>
<dbReference type="InterPro" id="IPR041516">
    <property type="entry name" value="LACTB2_WH"/>
</dbReference>
<dbReference type="FunFam" id="3.60.15.10:FF:000041">
    <property type="entry name" value="Metallo-beta-lactamase domain protein"/>
    <property type="match status" value="1"/>
</dbReference>
<dbReference type="Gene3D" id="1.10.10.10">
    <property type="entry name" value="Winged helix-like DNA-binding domain superfamily/Winged helix DNA-binding domain"/>
    <property type="match status" value="1"/>
</dbReference>
<dbReference type="Proteomes" id="UP001230188">
    <property type="component" value="Unassembled WGS sequence"/>
</dbReference>
<dbReference type="Pfam" id="PF17778">
    <property type="entry name" value="WHD_BLACT"/>
    <property type="match status" value="1"/>
</dbReference>
<sequence>MDASFLSRRLLHEPWSVVVRRCGDLMALVFRVWGSLSSSSRGLPPPGLPALAEVEAHSPSVIRLLAHNPGRFELHGTNCYVVGQSRVRCLIDAGEGKPEFEKALVSKLEEIGATLGAVLVTHRHRDHVGGAARLKTLFPGLVVRQYPKNLKDGERIVVDDATTLRVLYAPGHCDDHCCFVLEEEKAIFSGDNVLGFGTTWFEHLPTYMASLQKMLDAARDDDLEAIYPGHGPPGDNAVDLIARTASHRRDRETQIVMHLHRGPLTSLQLVNLMYSPELPRLILNAAQSVVLSHLGKLRLDNRVARLGLDLWALCDSTKND</sequence>
<name>A0AAD7UG95_9STRA</name>
<feature type="domain" description="Metallo-beta-lactamase" evidence="5">
    <location>
        <begin position="76"/>
        <end position="230"/>
    </location>
</feature>
<keyword evidence="2" id="KW-0479">Metal-binding</keyword>
<dbReference type="InterPro" id="IPR036866">
    <property type="entry name" value="RibonucZ/Hydroxyglut_hydro"/>
</dbReference>
<dbReference type="Pfam" id="PF00753">
    <property type="entry name" value="Lactamase_B"/>
    <property type="match status" value="2"/>
</dbReference>
<organism evidence="6 7">
    <name type="scientific">Chrysophaeum taylorii</name>
    <dbReference type="NCBI Taxonomy" id="2483200"/>
    <lineage>
        <taxon>Eukaryota</taxon>
        <taxon>Sar</taxon>
        <taxon>Stramenopiles</taxon>
        <taxon>Ochrophyta</taxon>
        <taxon>Pelagophyceae</taxon>
        <taxon>Pelagomonadales</taxon>
        <taxon>Pelagomonadaceae</taxon>
        <taxon>Chrysophaeum</taxon>
    </lineage>
</organism>
<evidence type="ECO:0000256" key="4">
    <source>
        <dbReference type="ARBA" id="ARBA00022833"/>
    </source>
</evidence>
<dbReference type="SUPFAM" id="SSF56281">
    <property type="entry name" value="Metallo-hydrolase/oxidoreductase"/>
    <property type="match status" value="1"/>
</dbReference>
<dbReference type="InterPro" id="IPR001279">
    <property type="entry name" value="Metallo-B-lactamas"/>
</dbReference>
<evidence type="ECO:0000256" key="1">
    <source>
        <dbReference type="ARBA" id="ARBA00006759"/>
    </source>
</evidence>
<dbReference type="InterPro" id="IPR036388">
    <property type="entry name" value="WH-like_DNA-bd_sf"/>
</dbReference>
<dbReference type="PANTHER" id="PTHR23131">
    <property type="entry name" value="ENDORIBONUCLEASE LACTB2"/>
    <property type="match status" value="1"/>
</dbReference>